<sequence>MESVKNPDTENATSDAVSKVCDEGAACVDALLARIGGHLESAWYYRTWMRRDVPFEDVGGWYLYDSLYATYAVADVDPVEPTHALPAEPVGDMDWEGVGAWNSYVPLLNELEDALEAVSDGIWESEGWELWDDLMTAYNGLYQRALERSVKEIVRWCDCECEEVASGETLAA</sequence>
<organism evidence="1 2">
    <name type="scientific">Granulimonas faecalis</name>
    <dbReference type="NCBI Taxonomy" id="2894155"/>
    <lineage>
        <taxon>Bacteria</taxon>
        <taxon>Bacillati</taxon>
        <taxon>Actinomycetota</taxon>
        <taxon>Coriobacteriia</taxon>
        <taxon>Coriobacteriales</taxon>
        <taxon>Kribbibacteriaceae</taxon>
        <taxon>Granulimonas</taxon>
    </lineage>
</organism>
<keyword evidence="2" id="KW-1185">Reference proteome</keyword>
<gene>
    <name evidence="1" type="ORF">ATOP_18810</name>
</gene>
<accession>A0AAV5B3T7</accession>
<evidence type="ECO:0000313" key="2">
    <source>
        <dbReference type="Proteomes" id="UP001055025"/>
    </source>
</evidence>
<evidence type="ECO:0000313" key="1">
    <source>
        <dbReference type="EMBL" id="GJM56226.1"/>
    </source>
</evidence>
<dbReference type="EMBL" id="BQKC01000002">
    <property type="protein sequence ID" value="GJM56226.1"/>
    <property type="molecule type" value="Genomic_DNA"/>
</dbReference>
<name>A0AAV5B3T7_9ACTN</name>
<evidence type="ECO:0008006" key="3">
    <source>
        <dbReference type="Google" id="ProtNLM"/>
    </source>
</evidence>
<reference evidence="1" key="1">
    <citation type="journal article" date="2022" name="Int. J. Syst. Evol. Microbiol.">
        <title>Granulimonas faecalis gen. nov., sp. nov., and Leptogranulimonas caecicola gen. nov., sp. nov., novel lactate-producing Atopobiaceae bacteria isolated from mouse intestines, and an emended description of the family Atopobiaceae.</title>
        <authorList>
            <person name="Morinaga K."/>
            <person name="Kusada H."/>
            <person name="Sakamoto S."/>
            <person name="Murakami T."/>
            <person name="Toyoda A."/>
            <person name="Mori H."/>
            <person name="Meng X.Y."/>
            <person name="Takashino M."/>
            <person name="Murotomi K."/>
            <person name="Tamaki H."/>
        </authorList>
    </citation>
    <scope>NUCLEOTIDE SEQUENCE</scope>
    <source>
        <strain evidence="1">OPF53</strain>
    </source>
</reference>
<protein>
    <recommendedName>
        <fullName evidence="3">Antirestriction protein</fullName>
    </recommendedName>
</protein>
<dbReference type="AlphaFoldDB" id="A0AAV5B3T7"/>
<dbReference type="RefSeq" id="WP_135978547.1">
    <property type="nucleotide sequence ID" value="NZ_BQKC01000002.1"/>
</dbReference>
<dbReference type="Proteomes" id="UP001055025">
    <property type="component" value="Unassembled WGS sequence"/>
</dbReference>
<proteinExistence type="predicted"/>
<comment type="caution">
    <text evidence="1">The sequence shown here is derived from an EMBL/GenBank/DDBJ whole genome shotgun (WGS) entry which is preliminary data.</text>
</comment>